<dbReference type="InterPro" id="IPR036922">
    <property type="entry name" value="Rieske_2Fe-2S_sf"/>
</dbReference>
<dbReference type="GO" id="GO:0008168">
    <property type="term" value="F:methyltransferase activity"/>
    <property type="evidence" value="ECO:0007669"/>
    <property type="project" value="UniProtKB-KW"/>
</dbReference>
<evidence type="ECO:0000256" key="1">
    <source>
        <dbReference type="ARBA" id="ARBA00022714"/>
    </source>
</evidence>
<evidence type="ECO:0000256" key="3">
    <source>
        <dbReference type="ARBA" id="ARBA00023002"/>
    </source>
</evidence>
<name>A0A2S8BRT0_9MYCO</name>
<dbReference type="EC" id="1.14.13.178" evidence="7"/>
<reference evidence="7 8" key="1">
    <citation type="journal article" date="2017" name="Int. J. Syst. Evol. Microbiol.">
        <title>Mycobacterium talmoniae sp. nov., a slowly growing mycobacterium isolated from human respiratory samples.</title>
        <authorList>
            <person name="Davidson R.M."/>
            <person name="DeGroote M.A."/>
            <person name="Marola J.L."/>
            <person name="Buss S."/>
            <person name="Jones V."/>
            <person name="McNeil M.R."/>
            <person name="Freifeld A.G."/>
            <person name="Elaine Epperson L."/>
            <person name="Hasan N.A."/>
            <person name="Jackson M."/>
            <person name="Iwen P.C."/>
            <person name="Salfinger M."/>
            <person name="Strong M."/>
        </authorList>
    </citation>
    <scope>NUCLEOTIDE SEQUENCE [LARGE SCALE GENOMIC DNA]</scope>
    <source>
        <strain evidence="7 8">ATCC BAA-2683</strain>
    </source>
</reference>
<keyword evidence="7" id="KW-0808">Transferase</keyword>
<dbReference type="InterPro" id="IPR017941">
    <property type="entry name" value="Rieske_2Fe-2S"/>
</dbReference>
<keyword evidence="2" id="KW-0479">Metal-binding</keyword>
<dbReference type="Proteomes" id="UP000238296">
    <property type="component" value="Unassembled WGS sequence"/>
</dbReference>
<dbReference type="PANTHER" id="PTHR21266:SF60">
    <property type="entry name" value="3-KETOSTEROID-9-ALPHA-MONOOXYGENASE, OXYGENASE COMPONENT"/>
    <property type="match status" value="1"/>
</dbReference>
<protein>
    <submittedName>
        <fullName evidence="7">Methylxanthine N1-demethylase NdmA</fullName>
        <ecNumber evidence="7">1.14.13.178</ecNumber>
    </submittedName>
</protein>
<keyword evidence="4" id="KW-0408">Iron</keyword>
<keyword evidence="7" id="KW-0489">Methyltransferase</keyword>
<comment type="caution">
    <text evidence="7">The sequence shown here is derived from an EMBL/GenBank/DDBJ whole genome shotgun (WGS) entry which is preliminary data.</text>
</comment>
<proteinExistence type="predicted"/>
<dbReference type="Pfam" id="PF00355">
    <property type="entry name" value="Rieske"/>
    <property type="match status" value="1"/>
</dbReference>
<accession>A0A2S8BRT0</accession>
<keyword evidence="5" id="KW-0411">Iron-sulfur</keyword>
<dbReference type="AlphaFoldDB" id="A0A2S8BRT0"/>
<dbReference type="GO" id="GO:0004497">
    <property type="term" value="F:monooxygenase activity"/>
    <property type="evidence" value="ECO:0007669"/>
    <property type="project" value="UniProtKB-ARBA"/>
</dbReference>
<organism evidence="7 8">
    <name type="scientific">Mycobacterium talmoniae</name>
    <dbReference type="NCBI Taxonomy" id="1858794"/>
    <lineage>
        <taxon>Bacteria</taxon>
        <taxon>Bacillati</taxon>
        <taxon>Actinomycetota</taxon>
        <taxon>Actinomycetes</taxon>
        <taxon>Mycobacteriales</taxon>
        <taxon>Mycobacteriaceae</taxon>
        <taxon>Mycobacterium</taxon>
    </lineage>
</organism>
<feature type="domain" description="Rieske" evidence="6">
    <location>
        <begin position="22"/>
        <end position="125"/>
    </location>
</feature>
<dbReference type="GO" id="GO:0046872">
    <property type="term" value="F:metal ion binding"/>
    <property type="evidence" value="ECO:0007669"/>
    <property type="project" value="UniProtKB-KW"/>
</dbReference>
<keyword evidence="3 7" id="KW-0560">Oxidoreductase</keyword>
<dbReference type="CDD" id="cd03469">
    <property type="entry name" value="Rieske_RO_Alpha_N"/>
    <property type="match status" value="1"/>
</dbReference>
<dbReference type="Gene3D" id="3.90.380.10">
    <property type="entry name" value="Naphthalene 1,2-dioxygenase Alpha Subunit, Chain A, domain 1"/>
    <property type="match status" value="1"/>
</dbReference>
<dbReference type="Pfam" id="PF19112">
    <property type="entry name" value="VanA_C"/>
    <property type="match status" value="1"/>
</dbReference>
<evidence type="ECO:0000256" key="2">
    <source>
        <dbReference type="ARBA" id="ARBA00022723"/>
    </source>
</evidence>
<dbReference type="PANTHER" id="PTHR21266">
    <property type="entry name" value="IRON-SULFUR DOMAIN CONTAINING PROTEIN"/>
    <property type="match status" value="1"/>
</dbReference>
<dbReference type="EMBL" id="PPEA01000068">
    <property type="protein sequence ID" value="PQM49380.1"/>
    <property type="molecule type" value="Genomic_DNA"/>
</dbReference>
<dbReference type="GO" id="GO:0051537">
    <property type="term" value="F:2 iron, 2 sulfur cluster binding"/>
    <property type="evidence" value="ECO:0007669"/>
    <property type="project" value="UniProtKB-KW"/>
</dbReference>
<evidence type="ECO:0000313" key="7">
    <source>
        <dbReference type="EMBL" id="PQM49380.1"/>
    </source>
</evidence>
<dbReference type="GO" id="GO:0032259">
    <property type="term" value="P:methylation"/>
    <property type="evidence" value="ECO:0007669"/>
    <property type="project" value="UniProtKB-KW"/>
</dbReference>
<dbReference type="Gene3D" id="2.102.10.10">
    <property type="entry name" value="Rieske [2Fe-2S] iron-sulphur domain"/>
    <property type="match status" value="1"/>
</dbReference>
<evidence type="ECO:0000259" key="6">
    <source>
        <dbReference type="PROSITE" id="PS51296"/>
    </source>
</evidence>
<evidence type="ECO:0000313" key="8">
    <source>
        <dbReference type="Proteomes" id="UP000238296"/>
    </source>
</evidence>
<dbReference type="SUPFAM" id="SSF50022">
    <property type="entry name" value="ISP domain"/>
    <property type="match status" value="1"/>
</dbReference>
<evidence type="ECO:0000256" key="5">
    <source>
        <dbReference type="ARBA" id="ARBA00023014"/>
    </source>
</evidence>
<dbReference type="SUPFAM" id="SSF55961">
    <property type="entry name" value="Bet v1-like"/>
    <property type="match status" value="1"/>
</dbReference>
<dbReference type="InterPro" id="IPR050584">
    <property type="entry name" value="Cholesterol_7-desaturase"/>
</dbReference>
<gene>
    <name evidence="7" type="primary">ndmA</name>
    <name evidence="7" type="ORF">C1Y40_00402</name>
</gene>
<evidence type="ECO:0000256" key="4">
    <source>
        <dbReference type="ARBA" id="ARBA00023004"/>
    </source>
</evidence>
<dbReference type="GO" id="GO:0016705">
    <property type="term" value="F:oxidoreductase activity, acting on paired donors, with incorporation or reduction of molecular oxygen"/>
    <property type="evidence" value="ECO:0007669"/>
    <property type="project" value="UniProtKB-ARBA"/>
</dbReference>
<sequence length="337" mass="37284">MMVSVEISVAADRFRAALANRWHAVLTAAELLDRPVGVRLLGRPLVLARLRGRPACLDDVCRHLGAALSLGEVVDGHALRCSYHGWAYDGGGRCVDIPARRGAPIPRGAQVASYPTEERYGLIWVCLETPEAAAIPELPEFSDPAFRVTAPRTYEPWRASAPRVVMGALDDTHFGWVHPGLLGDPDTPEAPDHEAHREGDYLITSYSVEQPGTLSSMGTGICETVNYRNAATPTSIRLVKRSATGTYVIFMAVQPVDADRSHVYLLTARDFDLDPAGDERYLTFEDTLQAQDRVVIESQRPWLLPPLESRLALYIRPADLPLIEFQRWLEELGIPQV</sequence>
<dbReference type="InterPro" id="IPR044043">
    <property type="entry name" value="VanA_C_cat"/>
</dbReference>
<keyword evidence="1" id="KW-0001">2Fe-2S</keyword>
<dbReference type="PROSITE" id="PS51296">
    <property type="entry name" value="RIESKE"/>
    <property type="match status" value="1"/>
</dbReference>